<proteinExistence type="predicted"/>
<keyword evidence="3" id="KW-1185">Reference proteome</keyword>
<dbReference type="PANTHER" id="PTHR31649:SF10">
    <property type="entry name" value="IP19903P-RELATED"/>
    <property type="match status" value="1"/>
</dbReference>
<dbReference type="InterPro" id="IPR006616">
    <property type="entry name" value="DM9_repeat"/>
</dbReference>
<dbReference type="AlphaFoldDB" id="A0A195CAD8"/>
<protein>
    <submittedName>
        <fullName evidence="2">Uncharacterized protein</fullName>
    </submittedName>
</protein>
<reference evidence="2 3" key="1">
    <citation type="submission" date="2016-03" db="EMBL/GenBank/DDBJ databases">
        <title>Cyphomyrmex costatus WGS genome.</title>
        <authorList>
            <person name="Nygaard S."/>
            <person name="Hu H."/>
            <person name="Boomsma J."/>
            <person name="Zhang G."/>
        </authorList>
    </citation>
    <scope>NUCLEOTIDE SEQUENCE [LARGE SCALE GENOMIC DNA]</scope>
    <source>
        <strain evidence="2">MS0001</strain>
        <tissue evidence="2">Whole body</tissue>
    </source>
</reference>
<evidence type="ECO:0000256" key="1">
    <source>
        <dbReference type="SAM" id="MobiDB-lite"/>
    </source>
</evidence>
<name>A0A195CAD8_9HYME</name>
<dbReference type="SMART" id="SM00696">
    <property type="entry name" value="DM9"/>
    <property type="match status" value="1"/>
</dbReference>
<dbReference type="EMBL" id="KQ978081">
    <property type="protein sequence ID" value="KYM97083.1"/>
    <property type="molecule type" value="Genomic_DNA"/>
</dbReference>
<dbReference type="Proteomes" id="UP000078542">
    <property type="component" value="Unassembled WGS sequence"/>
</dbReference>
<gene>
    <name evidence="2" type="ORF">ALC62_12191</name>
</gene>
<feature type="region of interest" description="Disordered" evidence="1">
    <location>
        <begin position="1"/>
        <end position="39"/>
    </location>
</feature>
<organism evidence="2 3">
    <name type="scientific">Cyphomyrmex costatus</name>
    <dbReference type="NCBI Taxonomy" id="456900"/>
    <lineage>
        <taxon>Eukaryota</taxon>
        <taxon>Metazoa</taxon>
        <taxon>Ecdysozoa</taxon>
        <taxon>Arthropoda</taxon>
        <taxon>Hexapoda</taxon>
        <taxon>Insecta</taxon>
        <taxon>Pterygota</taxon>
        <taxon>Neoptera</taxon>
        <taxon>Endopterygota</taxon>
        <taxon>Hymenoptera</taxon>
        <taxon>Apocrita</taxon>
        <taxon>Aculeata</taxon>
        <taxon>Formicoidea</taxon>
        <taxon>Formicidae</taxon>
        <taxon>Myrmicinae</taxon>
        <taxon>Cyphomyrmex</taxon>
    </lineage>
</organism>
<sequence>MRDGRLSDNLDSPTHKMECDRKLKEEKIHRSGEGGERGDLTFRTTRRHLLRARRYRGVAFRRDGTFTETVILTIETWSYAGKINKAHVKVWLAYFPSTRRKRIRRTSVSRTGQLVLMPVHFDWILTGHGHVPDHAVEAGRTMNGEILYVGRVYHNGAPCVGKIQRSHGVLYIPFDGKEISYKEYEVLIQC</sequence>
<accession>A0A195CAD8</accession>
<dbReference type="Pfam" id="PF11901">
    <property type="entry name" value="DM9"/>
    <property type="match status" value="1"/>
</dbReference>
<evidence type="ECO:0000313" key="2">
    <source>
        <dbReference type="EMBL" id="KYM97083.1"/>
    </source>
</evidence>
<dbReference type="PANTHER" id="PTHR31649">
    <property type="entry name" value="AGAP009604-PA"/>
    <property type="match status" value="1"/>
</dbReference>
<dbReference type="STRING" id="456900.A0A195CAD8"/>
<evidence type="ECO:0000313" key="3">
    <source>
        <dbReference type="Proteomes" id="UP000078542"/>
    </source>
</evidence>